<accession>A0A916ZLB0</accession>
<proteinExistence type="predicted"/>
<sequence>MTDLIDGSVTTLRFGIANERLRSLSFNVTREAQEIYISSREFKENTLSLHSSQIHRLAENTAQPRKPIASTQLLKLIPGLFTATTRVLFTTRTGWDDTENAKNLKKIL</sequence>
<reference evidence="1" key="1">
    <citation type="journal article" date="2014" name="Int. J. Syst. Evol. Microbiol.">
        <title>Complete genome sequence of Corynebacterium casei LMG S-19264T (=DSM 44701T), isolated from a smear-ripened cheese.</title>
        <authorList>
            <consortium name="US DOE Joint Genome Institute (JGI-PGF)"/>
            <person name="Walter F."/>
            <person name="Albersmeier A."/>
            <person name="Kalinowski J."/>
            <person name="Ruckert C."/>
        </authorList>
    </citation>
    <scope>NUCLEOTIDE SEQUENCE</scope>
    <source>
        <strain evidence="1">CGMCC 1.15519</strain>
    </source>
</reference>
<protein>
    <submittedName>
        <fullName evidence="1">Uncharacterized protein</fullName>
    </submittedName>
</protein>
<gene>
    <name evidence="1" type="ORF">GCM10011529_05650</name>
</gene>
<dbReference type="Proteomes" id="UP000635071">
    <property type="component" value="Unassembled WGS sequence"/>
</dbReference>
<organism evidence="1 2">
    <name type="scientific">Sandarakinorhabdus glacialis</name>
    <dbReference type="NCBI Taxonomy" id="1614636"/>
    <lineage>
        <taxon>Bacteria</taxon>
        <taxon>Pseudomonadati</taxon>
        <taxon>Pseudomonadota</taxon>
        <taxon>Alphaproteobacteria</taxon>
        <taxon>Sphingomonadales</taxon>
        <taxon>Sphingosinicellaceae</taxon>
        <taxon>Sandarakinorhabdus</taxon>
    </lineage>
</organism>
<reference evidence="1" key="2">
    <citation type="submission" date="2020-09" db="EMBL/GenBank/DDBJ databases">
        <authorList>
            <person name="Sun Q."/>
            <person name="Zhou Y."/>
        </authorList>
    </citation>
    <scope>NUCLEOTIDE SEQUENCE</scope>
    <source>
        <strain evidence="1">CGMCC 1.15519</strain>
    </source>
</reference>
<dbReference type="RefSeq" id="WP_188761376.1">
    <property type="nucleotide sequence ID" value="NZ_BMJM01000001.1"/>
</dbReference>
<name>A0A916ZLB0_9SPHN</name>
<dbReference type="AlphaFoldDB" id="A0A916ZLB0"/>
<evidence type="ECO:0000313" key="2">
    <source>
        <dbReference type="Proteomes" id="UP000635071"/>
    </source>
</evidence>
<dbReference type="EMBL" id="BMJM01000001">
    <property type="protein sequence ID" value="GGE02109.1"/>
    <property type="molecule type" value="Genomic_DNA"/>
</dbReference>
<comment type="caution">
    <text evidence="1">The sequence shown here is derived from an EMBL/GenBank/DDBJ whole genome shotgun (WGS) entry which is preliminary data.</text>
</comment>
<evidence type="ECO:0000313" key="1">
    <source>
        <dbReference type="EMBL" id="GGE02109.1"/>
    </source>
</evidence>
<keyword evidence="2" id="KW-1185">Reference proteome</keyword>